<evidence type="ECO:0000256" key="2">
    <source>
        <dbReference type="SAM" id="SignalP"/>
    </source>
</evidence>
<proteinExistence type="predicted"/>
<feature type="chain" id="PRO_5046753222" evidence="2">
    <location>
        <begin position="32"/>
        <end position="182"/>
    </location>
</feature>
<protein>
    <submittedName>
        <fullName evidence="3">Uncharacterized protein</fullName>
    </submittedName>
</protein>
<dbReference type="RefSeq" id="WP_345181237.1">
    <property type="nucleotide sequence ID" value="NZ_BAABFQ010000008.1"/>
</dbReference>
<accession>A0ABW0MWL6</accession>
<dbReference type="EMBL" id="JBHSMD010000001">
    <property type="protein sequence ID" value="MFC5491793.1"/>
    <property type="molecule type" value="Genomic_DNA"/>
</dbReference>
<evidence type="ECO:0000256" key="1">
    <source>
        <dbReference type="SAM" id="MobiDB-lite"/>
    </source>
</evidence>
<evidence type="ECO:0000313" key="3">
    <source>
        <dbReference type="EMBL" id="MFC5491793.1"/>
    </source>
</evidence>
<keyword evidence="4" id="KW-1185">Reference proteome</keyword>
<gene>
    <name evidence="3" type="ORF">ACFPKY_01700</name>
</gene>
<comment type="caution">
    <text evidence="3">The sequence shown here is derived from an EMBL/GenBank/DDBJ whole genome shotgun (WGS) entry which is preliminary data.</text>
</comment>
<evidence type="ECO:0000313" key="4">
    <source>
        <dbReference type="Proteomes" id="UP001595956"/>
    </source>
</evidence>
<feature type="signal peptide" evidence="2">
    <location>
        <begin position="1"/>
        <end position="31"/>
    </location>
</feature>
<dbReference type="PROSITE" id="PS51257">
    <property type="entry name" value="PROKAR_LIPOPROTEIN"/>
    <property type="match status" value="1"/>
</dbReference>
<keyword evidence="2" id="KW-0732">Signal</keyword>
<organism evidence="3 4">
    <name type="scientific">Nocardioides caricicola</name>
    <dbReference type="NCBI Taxonomy" id="634770"/>
    <lineage>
        <taxon>Bacteria</taxon>
        <taxon>Bacillati</taxon>
        <taxon>Actinomycetota</taxon>
        <taxon>Actinomycetes</taxon>
        <taxon>Propionibacteriales</taxon>
        <taxon>Nocardioidaceae</taxon>
        <taxon>Nocardioides</taxon>
    </lineage>
</organism>
<dbReference type="Proteomes" id="UP001595956">
    <property type="component" value="Unassembled WGS sequence"/>
</dbReference>
<reference evidence="4" key="1">
    <citation type="journal article" date="2019" name="Int. J. Syst. Evol. Microbiol.">
        <title>The Global Catalogue of Microorganisms (GCM) 10K type strain sequencing project: providing services to taxonomists for standard genome sequencing and annotation.</title>
        <authorList>
            <consortium name="The Broad Institute Genomics Platform"/>
            <consortium name="The Broad Institute Genome Sequencing Center for Infectious Disease"/>
            <person name="Wu L."/>
            <person name="Ma J."/>
        </authorList>
    </citation>
    <scope>NUCLEOTIDE SEQUENCE [LARGE SCALE GENOMIC DNA]</scope>
    <source>
        <strain evidence="4">KACC 13778</strain>
    </source>
</reference>
<sequence>MHLRPPAARLLAAGGALALATVLSSCGFNYATDRVYTPAEGTNDRTTDVDVLGAVIVSGQEGSGTFIATFANNVQDDSSTVDAFAGAGDDADLEVEGFEPIEIRPGDMVNLADEGGIVVRGDFGPGDFVHVELTFGDGESIEMDVPATPPCDEFEGLDDSAEGSTETYDCEVAEPVGEHAEH</sequence>
<name>A0ABW0MWL6_9ACTN</name>
<feature type="region of interest" description="Disordered" evidence="1">
    <location>
        <begin position="158"/>
        <end position="182"/>
    </location>
</feature>